<dbReference type="PANTHER" id="PTHR31286">
    <property type="entry name" value="GLYCINE-RICH CELL WALL STRUCTURAL PROTEIN 1.8-LIKE"/>
    <property type="match status" value="1"/>
</dbReference>
<organism evidence="1 2">
    <name type="scientific">Artemisia annua</name>
    <name type="common">Sweet wormwood</name>
    <dbReference type="NCBI Taxonomy" id="35608"/>
    <lineage>
        <taxon>Eukaryota</taxon>
        <taxon>Viridiplantae</taxon>
        <taxon>Streptophyta</taxon>
        <taxon>Embryophyta</taxon>
        <taxon>Tracheophyta</taxon>
        <taxon>Spermatophyta</taxon>
        <taxon>Magnoliopsida</taxon>
        <taxon>eudicotyledons</taxon>
        <taxon>Gunneridae</taxon>
        <taxon>Pentapetalae</taxon>
        <taxon>asterids</taxon>
        <taxon>campanulids</taxon>
        <taxon>Asterales</taxon>
        <taxon>Asteraceae</taxon>
        <taxon>Asteroideae</taxon>
        <taxon>Anthemideae</taxon>
        <taxon>Artemisiinae</taxon>
        <taxon>Artemisia</taxon>
    </lineage>
</organism>
<accession>A0A2U1PVS4</accession>
<evidence type="ECO:0000313" key="1">
    <source>
        <dbReference type="EMBL" id="PWA89858.1"/>
    </source>
</evidence>
<name>A0A2U1PVS4_ARTAN</name>
<keyword evidence="2" id="KW-1185">Reference proteome</keyword>
<dbReference type="Proteomes" id="UP000245207">
    <property type="component" value="Unassembled WGS sequence"/>
</dbReference>
<dbReference type="OrthoDB" id="1939300at2759"/>
<dbReference type="STRING" id="35608.A0A2U1PVS4"/>
<gene>
    <name evidence="1" type="ORF">CTI12_AA106430</name>
</gene>
<evidence type="ECO:0000313" key="2">
    <source>
        <dbReference type="Proteomes" id="UP000245207"/>
    </source>
</evidence>
<dbReference type="InterPro" id="IPR040256">
    <property type="entry name" value="At4g02000-like"/>
</dbReference>
<proteinExistence type="predicted"/>
<comment type="caution">
    <text evidence="1">The sequence shown here is derived from an EMBL/GenBank/DDBJ whole genome shotgun (WGS) entry which is preliminary data.</text>
</comment>
<dbReference type="EMBL" id="PKPP01000678">
    <property type="protein sequence ID" value="PWA89858.1"/>
    <property type="molecule type" value="Genomic_DNA"/>
</dbReference>
<sequence>MERGFLSLGGRVVKQKRGLNVVDTVASKGNVGEGIANTTILKQNLKTTHACASVYKDEDVKSSKVNEGFNLEMSQSDYDVALPIASVHKVNERMKNSLYGYFISKRLAFPIVEWFGTDYVLRDGPWMILGIPIFLNKLSHGVCLLKEDLSRVPIWVKFHDVPLVVYTSDGLSLIASKIGTPMMLDLYTNNMCFDSWGMSSYARSLIEINASNKFRDNLILAIPKLNGSRYTKESIRIEVGTPSLWFLPVICLMVVDIQKSLFVLKWEPLRCGSCLLYGHSHDDCPKAAPKRLVNGIDKGSGQSSGVSKKASNSNDGVTIVKQKGLNPKKFNGVPMNKFEYRPVVQKNTKAPNSNDKTNVASTSRQLKMIAKVVSTSNTFGVLGELDEASNANVEPSGNVHTPLVVGDDGKPLEPCKLPSSKKVVYPDHTDSDDEVLEVYNELLLIWLLRVRSVWAVKELDKGIHVTAKGENTPRAKSCTCLSAQSSPKEKH</sequence>
<dbReference type="AlphaFoldDB" id="A0A2U1PVS4"/>
<dbReference type="PANTHER" id="PTHR31286:SF99">
    <property type="entry name" value="DUF4283 DOMAIN-CONTAINING PROTEIN"/>
    <property type="match status" value="1"/>
</dbReference>
<protein>
    <submittedName>
        <fullName evidence="1">Zinc knuckle CX2CX4HX4C</fullName>
    </submittedName>
</protein>
<reference evidence="1 2" key="1">
    <citation type="journal article" date="2018" name="Mol. Plant">
        <title>The genome of Artemisia annua provides insight into the evolution of Asteraceae family and artemisinin biosynthesis.</title>
        <authorList>
            <person name="Shen Q."/>
            <person name="Zhang L."/>
            <person name="Liao Z."/>
            <person name="Wang S."/>
            <person name="Yan T."/>
            <person name="Shi P."/>
            <person name="Liu M."/>
            <person name="Fu X."/>
            <person name="Pan Q."/>
            <person name="Wang Y."/>
            <person name="Lv Z."/>
            <person name="Lu X."/>
            <person name="Zhang F."/>
            <person name="Jiang W."/>
            <person name="Ma Y."/>
            <person name="Chen M."/>
            <person name="Hao X."/>
            <person name="Li L."/>
            <person name="Tang Y."/>
            <person name="Lv G."/>
            <person name="Zhou Y."/>
            <person name="Sun X."/>
            <person name="Brodelius P.E."/>
            <person name="Rose J.K.C."/>
            <person name="Tang K."/>
        </authorList>
    </citation>
    <scope>NUCLEOTIDE SEQUENCE [LARGE SCALE GENOMIC DNA]</scope>
    <source>
        <strain evidence="2">cv. Huhao1</strain>
        <tissue evidence="1">Leaf</tissue>
    </source>
</reference>